<proteinExistence type="predicted"/>
<gene>
    <name evidence="1" type="ORF">ABH992_001347</name>
</gene>
<keyword evidence="2" id="KW-1185">Reference proteome</keyword>
<name>A0ABV4GAK6_9BRAD</name>
<accession>A0ABV4GAK6</accession>
<dbReference type="EMBL" id="JBGBZN010000002">
    <property type="protein sequence ID" value="MEY9468948.1"/>
    <property type="molecule type" value="Genomic_DNA"/>
</dbReference>
<evidence type="ECO:0000313" key="2">
    <source>
        <dbReference type="Proteomes" id="UP001565474"/>
    </source>
</evidence>
<dbReference type="Proteomes" id="UP001565474">
    <property type="component" value="Unassembled WGS sequence"/>
</dbReference>
<evidence type="ECO:0000313" key="1">
    <source>
        <dbReference type="EMBL" id="MEY9468948.1"/>
    </source>
</evidence>
<sequence>MITVIPGRDEVASYGAQLRTRVSILTIVVMDSGPAPFGASRNDDTHG</sequence>
<protein>
    <submittedName>
        <fullName evidence="1">Uncharacterized protein</fullName>
    </submittedName>
</protein>
<organism evidence="1 2">
    <name type="scientific">Bradyrhizobium yuanmingense</name>
    <dbReference type="NCBI Taxonomy" id="108015"/>
    <lineage>
        <taxon>Bacteria</taxon>
        <taxon>Pseudomonadati</taxon>
        <taxon>Pseudomonadota</taxon>
        <taxon>Alphaproteobacteria</taxon>
        <taxon>Hyphomicrobiales</taxon>
        <taxon>Nitrobacteraceae</taxon>
        <taxon>Bradyrhizobium</taxon>
    </lineage>
</organism>
<comment type="caution">
    <text evidence="1">The sequence shown here is derived from an EMBL/GenBank/DDBJ whole genome shotgun (WGS) entry which is preliminary data.</text>
</comment>
<reference evidence="1 2" key="1">
    <citation type="submission" date="2024-07" db="EMBL/GenBank/DDBJ databases">
        <title>Genomic Encyclopedia of Type Strains, Phase V (KMG-V): Genome sequencing to study the core and pangenomes of soil and plant-associated prokaryotes.</title>
        <authorList>
            <person name="Whitman W."/>
        </authorList>
    </citation>
    <scope>NUCLEOTIDE SEQUENCE [LARGE SCALE GENOMIC DNA]</scope>
    <source>
        <strain evidence="1 2">USDA 222</strain>
    </source>
</reference>